<dbReference type="CDD" id="cd19049">
    <property type="entry name" value="LGIC_TM_anion"/>
    <property type="match status" value="1"/>
</dbReference>
<keyword evidence="15" id="KW-1185">Reference proteome</keyword>
<dbReference type="PANTHER" id="PTHR18945">
    <property type="entry name" value="NEUROTRANSMITTER GATED ION CHANNEL"/>
    <property type="match status" value="1"/>
</dbReference>
<keyword evidence="8 11" id="KW-0406">Ion transport</keyword>
<dbReference type="GO" id="GO:0005254">
    <property type="term" value="F:chloride channel activity"/>
    <property type="evidence" value="ECO:0007669"/>
    <property type="project" value="UniProtKB-ARBA"/>
</dbReference>
<dbReference type="GO" id="GO:0004888">
    <property type="term" value="F:transmembrane signaling receptor activity"/>
    <property type="evidence" value="ECO:0007669"/>
    <property type="project" value="InterPro"/>
</dbReference>
<keyword evidence="5 11" id="KW-0812">Transmembrane</keyword>
<dbReference type="SUPFAM" id="SSF63712">
    <property type="entry name" value="Nicotinic receptor ligand binding domain-like"/>
    <property type="match status" value="1"/>
</dbReference>
<dbReference type="InterPro" id="IPR006201">
    <property type="entry name" value="Neur_channel"/>
</dbReference>
<evidence type="ECO:0000259" key="12">
    <source>
        <dbReference type="Pfam" id="PF02931"/>
    </source>
</evidence>
<dbReference type="InterPro" id="IPR018000">
    <property type="entry name" value="Neurotransmitter_ion_chnl_CS"/>
</dbReference>
<comment type="caution">
    <text evidence="11">Lacks conserved residue(s) required for the propagation of feature annotation.</text>
</comment>
<evidence type="ECO:0000259" key="13">
    <source>
        <dbReference type="Pfam" id="PF02932"/>
    </source>
</evidence>
<gene>
    <name evidence="14" type="ORF">PHYEVI_LOCUS1203</name>
</gene>
<feature type="transmembrane region" description="Helical" evidence="11">
    <location>
        <begin position="403"/>
        <end position="420"/>
    </location>
</feature>
<evidence type="ECO:0000256" key="7">
    <source>
        <dbReference type="ARBA" id="ARBA00022989"/>
    </source>
</evidence>
<name>A0A9N9TFE0_PHYSR</name>
<dbReference type="NCBIfam" id="TIGR00860">
    <property type="entry name" value="LIC"/>
    <property type="match status" value="1"/>
</dbReference>
<evidence type="ECO:0000256" key="6">
    <source>
        <dbReference type="ARBA" id="ARBA00022729"/>
    </source>
</evidence>
<dbReference type="Gene3D" id="1.20.58.390">
    <property type="entry name" value="Neurotransmitter-gated ion-channel transmembrane domain"/>
    <property type="match status" value="1"/>
</dbReference>
<dbReference type="Gene3D" id="2.70.170.10">
    <property type="entry name" value="Neurotransmitter-gated ion-channel ligand-binding domain"/>
    <property type="match status" value="1"/>
</dbReference>
<keyword evidence="3 11" id="KW-0813">Transport</keyword>
<evidence type="ECO:0000256" key="5">
    <source>
        <dbReference type="ARBA" id="ARBA00022692"/>
    </source>
</evidence>
<evidence type="ECO:0000313" key="15">
    <source>
        <dbReference type="Proteomes" id="UP001153712"/>
    </source>
</evidence>
<dbReference type="CDD" id="cd18992">
    <property type="entry name" value="LGIC_ECD_HisCl"/>
    <property type="match status" value="1"/>
</dbReference>
<keyword evidence="9 11" id="KW-0472">Membrane</keyword>
<feature type="transmembrane region" description="Helical" evidence="11">
    <location>
        <begin position="262"/>
        <end position="283"/>
    </location>
</feature>
<keyword evidence="4" id="KW-1003">Cell membrane</keyword>
<comment type="similarity">
    <text evidence="11">Belongs to the ligand-gated ion channel (TC 1.A.9) family.</text>
</comment>
<sequence length="424" mass="48871">MKICDILTIILFLLEQDQYLADISLCPLDFYHEKLQERVETDKDEIPTGLTIRDILPTDPSKYDKMRPPKRDGNPTIVHFHVTVMGLDSIDENSMTFTADIFFAQTWKDHRLRLPENMTTEYRLLEVEWLKSMWRPDSFFKNAKSVTFQTMTIPNHYMWLYKDKTILYMVKLTLRLSCSMNFMIYPHDTQECKLQMESLSHTTDDMIFQWDPDVPLVVDENIQLPQLALVKNNTADCTQVYSTGNFTCLEVVFVLKRRLGYYLFHTYIPTCLIVIMSWVSFWIKPEAAPARVTLGVTSLLTLSTQHAKSQAALPPVSYLKAVDAFMSVCTIFVFMALMEYCLVNIVLGDSDAPKPPPKNPPINLDRTKDNSLLLNANKGAPAGIPQAQKQRNRAINIDRCSRVGFPLLFALLNCTYWILFAEYI</sequence>
<dbReference type="GO" id="GO:0099095">
    <property type="term" value="F:ligand-gated monoatomic anion channel activity"/>
    <property type="evidence" value="ECO:0007669"/>
    <property type="project" value="UniProtKB-ARBA"/>
</dbReference>
<evidence type="ECO:0000256" key="3">
    <source>
        <dbReference type="ARBA" id="ARBA00022448"/>
    </source>
</evidence>
<evidence type="ECO:0000256" key="10">
    <source>
        <dbReference type="ARBA" id="ARBA00023303"/>
    </source>
</evidence>
<evidence type="ECO:0000256" key="1">
    <source>
        <dbReference type="ARBA" id="ARBA00004141"/>
    </source>
</evidence>
<dbReference type="PRINTS" id="PR00253">
    <property type="entry name" value="GABAARECEPTR"/>
</dbReference>
<dbReference type="PROSITE" id="PS00236">
    <property type="entry name" value="NEUROTR_ION_CHANNEL"/>
    <property type="match status" value="1"/>
</dbReference>
<dbReference type="AlphaFoldDB" id="A0A9N9TFE0"/>
<comment type="subcellular location">
    <subcellularLocation>
        <location evidence="2">Cell membrane</location>
    </subcellularLocation>
    <subcellularLocation>
        <location evidence="1">Membrane</location>
        <topology evidence="1">Multi-pass membrane protein</topology>
    </subcellularLocation>
</comment>
<feature type="domain" description="Neurotransmitter-gated ion-channel ligand-binding" evidence="12">
    <location>
        <begin position="61"/>
        <end position="258"/>
    </location>
</feature>
<dbReference type="Pfam" id="PF02932">
    <property type="entry name" value="Neur_chan_memb"/>
    <property type="match status" value="1"/>
</dbReference>
<keyword evidence="6 11" id="KW-0732">Signal</keyword>
<dbReference type="GO" id="GO:0005886">
    <property type="term" value="C:plasma membrane"/>
    <property type="evidence" value="ECO:0007669"/>
    <property type="project" value="UniProtKB-SubCell"/>
</dbReference>
<dbReference type="InterPro" id="IPR006202">
    <property type="entry name" value="Neur_chan_lig-bd"/>
</dbReference>
<evidence type="ECO:0000256" key="11">
    <source>
        <dbReference type="RuleBase" id="RU000687"/>
    </source>
</evidence>
<keyword evidence="10 11" id="KW-0407">Ion channel</keyword>
<dbReference type="InterPro" id="IPR036719">
    <property type="entry name" value="Neuro-gated_channel_TM_sf"/>
</dbReference>
<dbReference type="FunFam" id="2.70.170.10:FF:000024">
    <property type="entry name" value="Histamine-gated chloride channel subunit"/>
    <property type="match status" value="1"/>
</dbReference>
<protein>
    <submittedName>
        <fullName evidence="14">Uncharacterized protein</fullName>
    </submittedName>
</protein>
<proteinExistence type="inferred from homology"/>
<feature type="signal peptide" evidence="11">
    <location>
        <begin position="1"/>
        <end position="21"/>
    </location>
</feature>
<evidence type="ECO:0000256" key="2">
    <source>
        <dbReference type="ARBA" id="ARBA00004236"/>
    </source>
</evidence>
<accession>A0A9N9TFE0</accession>
<feature type="chain" id="PRO_5040531828" evidence="11">
    <location>
        <begin position="22"/>
        <end position="424"/>
    </location>
</feature>
<evidence type="ECO:0000256" key="8">
    <source>
        <dbReference type="ARBA" id="ARBA00023065"/>
    </source>
</evidence>
<dbReference type="SUPFAM" id="SSF90112">
    <property type="entry name" value="Neurotransmitter-gated ion-channel transmembrane pore"/>
    <property type="match status" value="1"/>
</dbReference>
<reference evidence="14" key="1">
    <citation type="submission" date="2022-01" db="EMBL/GenBank/DDBJ databases">
        <authorList>
            <person name="King R."/>
        </authorList>
    </citation>
    <scope>NUCLEOTIDE SEQUENCE</scope>
</reference>
<dbReference type="Proteomes" id="UP001153712">
    <property type="component" value="Chromosome 1"/>
</dbReference>
<feature type="transmembrane region" description="Helical" evidence="11">
    <location>
        <begin position="324"/>
        <end position="347"/>
    </location>
</feature>
<dbReference type="EMBL" id="OU900094">
    <property type="protein sequence ID" value="CAG9854743.1"/>
    <property type="molecule type" value="Genomic_DNA"/>
</dbReference>
<evidence type="ECO:0000256" key="4">
    <source>
        <dbReference type="ARBA" id="ARBA00022475"/>
    </source>
</evidence>
<keyword evidence="7 11" id="KW-1133">Transmembrane helix</keyword>
<dbReference type="PRINTS" id="PR00252">
    <property type="entry name" value="NRIONCHANNEL"/>
</dbReference>
<dbReference type="OrthoDB" id="407674at2759"/>
<dbReference type="InterPro" id="IPR036734">
    <property type="entry name" value="Neur_chan_lig-bd_sf"/>
</dbReference>
<feature type="domain" description="Neurotransmitter-gated ion-channel transmembrane" evidence="13">
    <location>
        <begin position="266"/>
        <end position="348"/>
    </location>
</feature>
<dbReference type="InterPro" id="IPR006029">
    <property type="entry name" value="Neurotrans-gated_channel_TM"/>
</dbReference>
<evidence type="ECO:0000313" key="14">
    <source>
        <dbReference type="EMBL" id="CAG9854743.1"/>
    </source>
</evidence>
<dbReference type="InterPro" id="IPR038050">
    <property type="entry name" value="Neuro_actylchol_rec"/>
</dbReference>
<organism evidence="14 15">
    <name type="scientific">Phyllotreta striolata</name>
    <name type="common">Striped flea beetle</name>
    <name type="synonym">Crioceris striolata</name>
    <dbReference type="NCBI Taxonomy" id="444603"/>
    <lineage>
        <taxon>Eukaryota</taxon>
        <taxon>Metazoa</taxon>
        <taxon>Ecdysozoa</taxon>
        <taxon>Arthropoda</taxon>
        <taxon>Hexapoda</taxon>
        <taxon>Insecta</taxon>
        <taxon>Pterygota</taxon>
        <taxon>Neoptera</taxon>
        <taxon>Endopterygota</taxon>
        <taxon>Coleoptera</taxon>
        <taxon>Polyphaga</taxon>
        <taxon>Cucujiformia</taxon>
        <taxon>Chrysomeloidea</taxon>
        <taxon>Chrysomelidae</taxon>
        <taxon>Galerucinae</taxon>
        <taxon>Alticini</taxon>
        <taxon>Phyllotreta</taxon>
    </lineage>
</organism>
<dbReference type="GO" id="GO:0005230">
    <property type="term" value="F:extracellular ligand-gated monoatomic ion channel activity"/>
    <property type="evidence" value="ECO:0007669"/>
    <property type="project" value="InterPro"/>
</dbReference>
<evidence type="ECO:0000256" key="9">
    <source>
        <dbReference type="ARBA" id="ARBA00023136"/>
    </source>
</evidence>
<dbReference type="InterPro" id="IPR006028">
    <property type="entry name" value="GABAA/Glycine_rcpt"/>
</dbReference>
<dbReference type="Pfam" id="PF02931">
    <property type="entry name" value="Neur_chan_LBD"/>
    <property type="match status" value="1"/>
</dbReference>